<name>A6TU58_ALKMQ</name>
<dbReference type="Proteomes" id="UP000001572">
    <property type="component" value="Chromosome"/>
</dbReference>
<evidence type="ECO:0000259" key="6">
    <source>
        <dbReference type="Pfam" id="PF02826"/>
    </source>
</evidence>
<feature type="domain" description="D-isomer specific 2-hydroxyacid dehydrogenase NAD-binding" evidence="6">
    <location>
        <begin position="108"/>
        <end position="280"/>
    </location>
</feature>
<dbReference type="PANTHER" id="PTHR43761">
    <property type="entry name" value="D-ISOMER SPECIFIC 2-HYDROXYACID DEHYDROGENASE FAMILY PROTEIN (AFU_ORTHOLOGUE AFUA_1G13630)"/>
    <property type="match status" value="1"/>
</dbReference>
<dbReference type="GO" id="GO:0051287">
    <property type="term" value="F:NAD binding"/>
    <property type="evidence" value="ECO:0007669"/>
    <property type="project" value="InterPro"/>
</dbReference>
<dbReference type="InterPro" id="IPR050418">
    <property type="entry name" value="D-iso_2-hydroxyacid_DH_PdxB"/>
</dbReference>
<dbReference type="FunFam" id="3.40.50.720:FF:000041">
    <property type="entry name" value="D-3-phosphoglycerate dehydrogenase"/>
    <property type="match status" value="1"/>
</dbReference>
<evidence type="ECO:0000259" key="5">
    <source>
        <dbReference type="Pfam" id="PF00389"/>
    </source>
</evidence>
<dbReference type="KEGG" id="amt:Amet_3604"/>
<dbReference type="HOGENOM" id="CLU_019796_1_3_9"/>
<dbReference type="CDD" id="cd05303">
    <property type="entry name" value="PGDH_2"/>
    <property type="match status" value="1"/>
</dbReference>
<keyword evidence="2 4" id="KW-0560">Oxidoreductase</keyword>
<evidence type="ECO:0000256" key="2">
    <source>
        <dbReference type="ARBA" id="ARBA00023002"/>
    </source>
</evidence>
<dbReference type="SUPFAM" id="SSF52283">
    <property type="entry name" value="Formate/glycerate dehydrogenase catalytic domain-like"/>
    <property type="match status" value="1"/>
</dbReference>
<dbReference type="GO" id="GO:0006564">
    <property type="term" value="P:L-serine biosynthetic process"/>
    <property type="evidence" value="ECO:0007669"/>
    <property type="project" value="UniProtKB-ARBA"/>
</dbReference>
<keyword evidence="3" id="KW-0520">NAD</keyword>
<sequence>MPRILVNDKIDQKSLDAISAMGIELTVENYPADELKKQIKEYDGIIVRSATKVTQEIIDEALETGKLRLIIRAGVGLDNIDGAYAMKNGITVRNTPDASKVSVAELTIAHMLMIARKLQQSNVTMRQGKWLKKEYRGVEIEGKTLGLIGFGRIAKIIAQRAAALGMKVVYNTRSGKVQGFDEFKYLSKEDLIQSADFISLHVPHSQEAGAVIAKKEFDMMKDGVYVLNCARGGVICEASLLEALDSGKVAAAALDVFEEEPVKNEAIYLHEKISLSPHIGASTAEAQEGVGKEIVQIIKEFFKI</sequence>
<evidence type="ECO:0000313" key="8">
    <source>
        <dbReference type="Proteomes" id="UP000001572"/>
    </source>
</evidence>
<keyword evidence="8" id="KW-1185">Reference proteome</keyword>
<evidence type="ECO:0000256" key="1">
    <source>
        <dbReference type="ARBA" id="ARBA00005854"/>
    </source>
</evidence>
<dbReference type="Pfam" id="PF00389">
    <property type="entry name" value="2-Hacid_dh"/>
    <property type="match status" value="1"/>
</dbReference>
<dbReference type="STRING" id="293826.Amet_3604"/>
<dbReference type="InterPro" id="IPR006140">
    <property type="entry name" value="D-isomer_DH_NAD-bd"/>
</dbReference>
<dbReference type="RefSeq" id="WP_012064686.1">
    <property type="nucleotide sequence ID" value="NC_009633.1"/>
</dbReference>
<evidence type="ECO:0000313" key="7">
    <source>
        <dbReference type="EMBL" id="ABR49726.1"/>
    </source>
</evidence>
<gene>
    <name evidence="7" type="ordered locus">Amet_3604</name>
</gene>
<protein>
    <submittedName>
        <fullName evidence="7">D-isomer specific 2-hydroxyacid dehydrogenase, NAD-binding</fullName>
    </submittedName>
</protein>
<evidence type="ECO:0000256" key="4">
    <source>
        <dbReference type="RuleBase" id="RU003719"/>
    </source>
</evidence>
<dbReference type="Gene3D" id="3.40.50.720">
    <property type="entry name" value="NAD(P)-binding Rossmann-like Domain"/>
    <property type="match status" value="2"/>
</dbReference>
<dbReference type="InterPro" id="IPR006139">
    <property type="entry name" value="D-isomer_2_OHA_DH_cat_dom"/>
</dbReference>
<dbReference type="PANTHER" id="PTHR43761:SF1">
    <property type="entry name" value="D-ISOMER SPECIFIC 2-HYDROXYACID DEHYDROGENASE CATALYTIC DOMAIN-CONTAINING PROTEIN-RELATED"/>
    <property type="match status" value="1"/>
</dbReference>
<feature type="domain" description="D-isomer specific 2-hydroxyacid dehydrogenase catalytic" evidence="5">
    <location>
        <begin position="4"/>
        <end position="303"/>
    </location>
</feature>
<dbReference type="GO" id="GO:0047545">
    <property type="term" value="F:(S)-2-hydroxyglutarate dehydrogenase activity"/>
    <property type="evidence" value="ECO:0007669"/>
    <property type="project" value="UniProtKB-ARBA"/>
</dbReference>
<accession>A6TU58</accession>
<dbReference type="eggNOG" id="COG0111">
    <property type="taxonomic scope" value="Bacteria"/>
</dbReference>
<proteinExistence type="inferred from homology"/>
<dbReference type="EMBL" id="CP000724">
    <property type="protein sequence ID" value="ABR49726.1"/>
    <property type="molecule type" value="Genomic_DNA"/>
</dbReference>
<evidence type="ECO:0000256" key="3">
    <source>
        <dbReference type="ARBA" id="ARBA00023027"/>
    </source>
</evidence>
<dbReference type="OrthoDB" id="9805416at2"/>
<organism evidence="7 8">
    <name type="scientific">Alkaliphilus metalliredigens (strain QYMF)</name>
    <dbReference type="NCBI Taxonomy" id="293826"/>
    <lineage>
        <taxon>Bacteria</taxon>
        <taxon>Bacillati</taxon>
        <taxon>Bacillota</taxon>
        <taxon>Clostridia</taxon>
        <taxon>Peptostreptococcales</taxon>
        <taxon>Natronincolaceae</taxon>
        <taxon>Alkaliphilus</taxon>
    </lineage>
</organism>
<dbReference type="GO" id="GO:0004617">
    <property type="term" value="F:phosphoglycerate dehydrogenase activity"/>
    <property type="evidence" value="ECO:0007669"/>
    <property type="project" value="UniProtKB-ARBA"/>
</dbReference>
<dbReference type="Pfam" id="PF02826">
    <property type="entry name" value="2-Hacid_dh_C"/>
    <property type="match status" value="1"/>
</dbReference>
<dbReference type="InterPro" id="IPR036291">
    <property type="entry name" value="NAD(P)-bd_dom_sf"/>
</dbReference>
<reference evidence="8" key="1">
    <citation type="journal article" date="2016" name="Genome Announc.">
        <title>Complete genome sequence of Alkaliphilus metalliredigens strain QYMF, an alkaliphilic and metal-reducing bacterium isolated from borax-contaminated leachate ponds.</title>
        <authorList>
            <person name="Hwang C."/>
            <person name="Copeland A."/>
            <person name="Lucas S."/>
            <person name="Lapidus A."/>
            <person name="Barry K."/>
            <person name="Detter J.C."/>
            <person name="Glavina Del Rio T."/>
            <person name="Hammon N."/>
            <person name="Israni S."/>
            <person name="Dalin E."/>
            <person name="Tice H."/>
            <person name="Pitluck S."/>
            <person name="Chertkov O."/>
            <person name="Brettin T."/>
            <person name="Bruce D."/>
            <person name="Han C."/>
            <person name="Schmutz J."/>
            <person name="Larimer F."/>
            <person name="Land M.L."/>
            <person name="Hauser L."/>
            <person name="Kyrpides N."/>
            <person name="Mikhailova N."/>
            <person name="Ye Q."/>
            <person name="Zhou J."/>
            <person name="Richardson P."/>
            <person name="Fields M.W."/>
        </authorList>
    </citation>
    <scope>NUCLEOTIDE SEQUENCE [LARGE SCALE GENOMIC DNA]</scope>
    <source>
        <strain evidence="8">QYMF</strain>
    </source>
</reference>
<dbReference type="AlphaFoldDB" id="A6TU58"/>
<dbReference type="SUPFAM" id="SSF51735">
    <property type="entry name" value="NAD(P)-binding Rossmann-fold domains"/>
    <property type="match status" value="1"/>
</dbReference>
<comment type="similarity">
    <text evidence="1 4">Belongs to the D-isomer specific 2-hydroxyacid dehydrogenase family.</text>
</comment>